<reference evidence="1" key="1">
    <citation type="submission" date="2024-06" db="EMBL/GenBank/DDBJ databases">
        <title>Genomic Encyclopedia of Type Strains, Phase IV (KMG-IV): sequencing the most valuable type-strain genomes for metagenomic binning, comparative biology and taxonomic classification.</title>
        <authorList>
            <person name="Goeker M."/>
        </authorList>
    </citation>
    <scope>NUCLEOTIDE SEQUENCE</scope>
    <source>
        <strain evidence="1">SJCon</strain>
    </source>
</reference>
<gene>
    <name evidence="1" type="ORF">ABIC98_002881</name>
</gene>
<name>A0ACC6THN9_9MICC</name>
<keyword evidence="2" id="KW-1185">Reference proteome</keyword>
<dbReference type="EMBL" id="JBEPNJ010000012">
    <property type="protein sequence ID" value="MET3773221.1"/>
    <property type="molecule type" value="Genomic_DNA"/>
</dbReference>
<protein>
    <submittedName>
        <fullName evidence="1">Uncharacterized protein</fullName>
    </submittedName>
</protein>
<proteinExistence type="predicted"/>
<comment type="caution">
    <text evidence="1">The sequence shown here is derived from an EMBL/GenBank/DDBJ whole genome shotgun (WGS) entry which is preliminary data.</text>
</comment>
<sequence length="653" mass="72793">MKLERQGSARNDAAACFHSDLLPLGRYPLKLDDGPHKRTMNVSDMPGERENFFDVEDFDSEVLHSVTADCAPGDYYQLHTVMRRWSTETKLTERKKAAFRILSDICFLYFEPGSRTRPYKPVIQLEDSRSFSLDDLTPVDLTVLESVAAQVTRPDLRGRIWDVLWLKRRDLGVSTAISAIEAYSAVNIPTGQHQRTQLVVNCWDRALSLARMIRGAGDITIEPLEAVISDAFNRALTEGGTLALELTYVSVRYGLDADRRDERSEALQAIAATYRENGQHYAQREFLEAAARWKVAKQRRGAYWNIVIQIAESHESDANLELASSKPSYIRIATILEQAIQQYRRVPRQFRPASMEMQLAQLQQRLLTAGALAVEEMSIIRSDPLDMSEMVDGAKARVSGRSIFAALIGLSTLFPIPNHEELLSAERELMVEGLGIYSQVTFHEDGRLTAKVPAPSLAEDADFLSARAISNFAHRIEMVVRGAIVPGLETFTREHCISERQLLQIVVHSAAIPPGREAFFVKGLAAGFDWDFMSSSHLLVPQLEAFLRYHIQGRGGDTTVLSPEGIHTEASLGTLLGMELTTDILGPDMVFVLEAFLVNPHGPNFRNVQAHGLISESAAGGVHAVFAWWLCLHLVVLPFWASGKSRKGPESQE</sequence>
<dbReference type="Proteomes" id="UP001549207">
    <property type="component" value="Unassembled WGS sequence"/>
</dbReference>
<evidence type="ECO:0000313" key="1">
    <source>
        <dbReference type="EMBL" id="MET3773221.1"/>
    </source>
</evidence>
<evidence type="ECO:0000313" key="2">
    <source>
        <dbReference type="Proteomes" id="UP001549207"/>
    </source>
</evidence>
<accession>A0ACC6THN9</accession>
<organism evidence="1 2">
    <name type="scientific">Arthrobacter nitrophenolicus</name>
    <dbReference type="NCBI Taxonomy" id="683150"/>
    <lineage>
        <taxon>Bacteria</taxon>
        <taxon>Bacillati</taxon>
        <taxon>Actinomycetota</taxon>
        <taxon>Actinomycetes</taxon>
        <taxon>Micrococcales</taxon>
        <taxon>Micrococcaceae</taxon>
        <taxon>Arthrobacter</taxon>
    </lineage>
</organism>